<dbReference type="OrthoDB" id="9803036at2"/>
<dbReference type="Pfam" id="PF00132">
    <property type="entry name" value="Hexapep"/>
    <property type="match status" value="2"/>
</dbReference>
<dbReference type="Proteomes" id="UP000291269">
    <property type="component" value="Unassembled WGS sequence"/>
</dbReference>
<dbReference type="Gene3D" id="2.160.10.10">
    <property type="entry name" value="Hexapeptide repeat proteins"/>
    <property type="match status" value="1"/>
</dbReference>
<dbReference type="PANTHER" id="PTHR13061:SF29">
    <property type="entry name" value="GAMMA CARBONIC ANHYDRASE-LIKE 1, MITOCHONDRIAL-RELATED"/>
    <property type="match status" value="1"/>
</dbReference>
<dbReference type="InterPro" id="IPR047324">
    <property type="entry name" value="LbH_gamma_CA-like"/>
</dbReference>
<dbReference type="CDD" id="cd04645">
    <property type="entry name" value="LbH_gamma_CA_like"/>
    <property type="match status" value="1"/>
</dbReference>
<dbReference type="InterPro" id="IPR011004">
    <property type="entry name" value="Trimer_LpxA-like_sf"/>
</dbReference>
<comment type="caution">
    <text evidence="1">The sequence shown here is derived from an EMBL/GenBank/DDBJ whole genome shotgun (WGS) entry which is preliminary data.</text>
</comment>
<protein>
    <submittedName>
        <fullName evidence="1">Gamma carbonic anhydrase family protein</fullName>
    </submittedName>
</protein>
<proteinExistence type="predicted"/>
<name>A0A4Q2K660_9FIRM</name>
<evidence type="ECO:0000313" key="2">
    <source>
        <dbReference type="Proteomes" id="UP000291269"/>
    </source>
</evidence>
<dbReference type="InterPro" id="IPR001451">
    <property type="entry name" value="Hexapep"/>
</dbReference>
<dbReference type="EMBL" id="SDOZ01000003">
    <property type="protein sequence ID" value="RXZ58318.1"/>
    <property type="molecule type" value="Genomic_DNA"/>
</dbReference>
<evidence type="ECO:0000313" key="1">
    <source>
        <dbReference type="EMBL" id="RXZ58318.1"/>
    </source>
</evidence>
<reference evidence="1 2" key="1">
    <citation type="journal article" date="2019" name="Gut">
        <title>Antibiotics-induced monodominance of a novel gut bacterial order.</title>
        <authorList>
            <person name="Hildebrand F."/>
            <person name="Moitinho-Silva L."/>
            <person name="Blasche S."/>
            <person name="Jahn M.T."/>
            <person name="Gossmann T.I."/>
            <person name="Heuerta-Cepas J."/>
            <person name="Hercog R."/>
            <person name="Luetge M."/>
            <person name="Bahram M."/>
            <person name="Pryszlak A."/>
            <person name="Alves R.J."/>
            <person name="Waszak S.M."/>
            <person name="Zhu A."/>
            <person name="Ye L."/>
            <person name="Costea P.I."/>
            <person name="Aalvink S."/>
            <person name="Belzer C."/>
            <person name="Forslund S.K."/>
            <person name="Sunagawa S."/>
            <person name="Hentschel U."/>
            <person name="Merten C."/>
            <person name="Patil K.R."/>
            <person name="Benes V."/>
            <person name="Bork P."/>
        </authorList>
    </citation>
    <scope>NUCLEOTIDE SEQUENCE [LARGE SCALE GENOMIC DNA]</scope>
    <source>
        <strain evidence="1 2">HDS1380</strain>
    </source>
</reference>
<organism evidence="1 2">
    <name type="scientific">Candidatus Borkfalkia ceftriaxoniphila</name>
    <dbReference type="NCBI Taxonomy" id="2508949"/>
    <lineage>
        <taxon>Bacteria</taxon>
        <taxon>Bacillati</taxon>
        <taxon>Bacillota</taxon>
        <taxon>Clostridia</taxon>
        <taxon>Christensenellales</taxon>
        <taxon>Christensenellaceae</taxon>
        <taxon>Candidatus Borkfalkia</taxon>
    </lineage>
</organism>
<sequence>MEHRIEKGENVFIHSRAYVAGNVTLGDNANVWCGACIRGDLAPVKIGGNTNVQDNATVHVGYNVPCEIGSGVTVGHNAVVHGAKIGNNVLVGMGAIVLDGAVVEDGCILGAGTLVPPNKVIPAGSVVVGNPYKIVRRADGKDLESILLNASAYIELAKAYRGE</sequence>
<dbReference type="SUPFAM" id="SSF51161">
    <property type="entry name" value="Trimeric LpxA-like enzymes"/>
    <property type="match status" value="1"/>
</dbReference>
<dbReference type="PANTHER" id="PTHR13061">
    <property type="entry name" value="DYNACTIN SUBUNIT P25"/>
    <property type="match status" value="1"/>
</dbReference>
<dbReference type="RefSeq" id="WP_129226704.1">
    <property type="nucleotide sequence ID" value="NZ_SDOZ01000003.1"/>
</dbReference>
<gene>
    <name evidence="1" type="ORF">ESZ91_09700</name>
</gene>
<keyword evidence="2" id="KW-1185">Reference proteome</keyword>
<dbReference type="InterPro" id="IPR050484">
    <property type="entry name" value="Transf_Hexapept/Carb_Anhydrase"/>
</dbReference>
<dbReference type="AlphaFoldDB" id="A0A4Q2K660"/>
<accession>A0A4Q2K660</accession>